<accession>A0A450S126</accession>
<evidence type="ECO:0000313" key="2">
    <source>
        <dbReference type="EMBL" id="VFJ45357.1"/>
    </source>
</evidence>
<dbReference type="EMBL" id="CAADFD010000061">
    <property type="protein sequence ID" value="VFJ60858.1"/>
    <property type="molecule type" value="Genomic_DNA"/>
</dbReference>
<evidence type="ECO:0000313" key="3">
    <source>
        <dbReference type="EMBL" id="VFJ60858.1"/>
    </source>
</evidence>
<gene>
    <name evidence="2" type="ORF">BECKFW1821A_GA0114235_100955</name>
    <name evidence="3" type="ORF">BECKFW1821B_GA0114236_10611</name>
</gene>
<feature type="signal peptide" evidence="1">
    <location>
        <begin position="1"/>
        <end position="22"/>
    </location>
</feature>
<proteinExistence type="predicted"/>
<feature type="chain" id="PRO_5036113341" evidence="1">
    <location>
        <begin position="23"/>
        <end position="62"/>
    </location>
</feature>
<sequence length="62" mass="6673">MRKPLLYMAGYALAFTLPVVHADTQAIHEFTGNATVASDYLAQGLTQTNEGMAIQGGLDTWT</sequence>
<dbReference type="Pfam" id="PF09694">
    <property type="entry name" value="Gcw_chp"/>
    <property type="match status" value="1"/>
</dbReference>
<keyword evidence="1" id="KW-0732">Signal</keyword>
<name>A0A450S126_9GAMM</name>
<dbReference type="EMBL" id="CAADEW010000009">
    <property type="protein sequence ID" value="VFJ45357.1"/>
    <property type="molecule type" value="Genomic_DNA"/>
</dbReference>
<protein>
    <submittedName>
        <fullName evidence="2">Uncharacterized protein</fullName>
    </submittedName>
</protein>
<reference evidence="2" key="1">
    <citation type="submission" date="2019-02" db="EMBL/GenBank/DDBJ databases">
        <authorList>
            <person name="Gruber-Vodicka R. H."/>
            <person name="Seah K. B. B."/>
        </authorList>
    </citation>
    <scope>NUCLEOTIDE SEQUENCE</scope>
    <source>
        <strain evidence="3">BECK_BZ106</strain>
        <strain evidence="2">BECK_BZ15</strain>
    </source>
</reference>
<dbReference type="NCBIfam" id="TIGR02001">
    <property type="entry name" value="gcw_chp"/>
    <property type="match status" value="1"/>
</dbReference>
<organism evidence="2">
    <name type="scientific">Candidatus Kentrum sp. FW</name>
    <dbReference type="NCBI Taxonomy" id="2126338"/>
    <lineage>
        <taxon>Bacteria</taxon>
        <taxon>Pseudomonadati</taxon>
        <taxon>Pseudomonadota</taxon>
        <taxon>Gammaproteobacteria</taxon>
        <taxon>Candidatus Kentrum</taxon>
    </lineage>
</organism>
<dbReference type="InterPro" id="IPR010239">
    <property type="entry name" value="CHP02001"/>
</dbReference>
<dbReference type="AlphaFoldDB" id="A0A450S126"/>
<evidence type="ECO:0000256" key="1">
    <source>
        <dbReference type="SAM" id="SignalP"/>
    </source>
</evidence>